<proteinExistence type="predicted"/>
<name>A0A0R0CZU7_9GAMM</name>
<dbReference type="CDD" id="cd05685">
    <property type="entry name" value="S1_Tex"/>
    <property type="match status" value="1"/>
</dbReference>
<dbReference type="Gene3D" id="1.10.150.310">
    <property type="entry name" value="Tex RuvX-like domain-like"/>
    <property type="match status" value="1"/>
</dbReference>
<protein>
    <submittedName>
        <fullName evidence="3">Transcription accessory protein</fullName>
    </submittedName>
</protein>
<dbReference type="InterPro" id="IPR006641">
    <property type="entry name" value="YqgF/RNaseH-like_dom"/>
</dbReference>
<dbReference type="InterPro" id="IPR018974">
    <property type="entry name" value="Tex-like_N"/>
</dbReference>
<dbReference type="InterPro" id="IPR041692">
    <property type="entry name" value="HHH_9"/>
</dbReference>
<feature type="compositionally biased region" description="Basic and acidic residues" evidence="1">
    <location>
        <begin position="738"/>
        <end position="757"/>
    </location>
</feature>
<dbReference type="PATRIC" id="fig|336566.3.peg.2000"/>
<dbReference type="InterPro" id="IPR037027">
    <property type="entry name" value="YqgF/RNaseH-like_dom_sf"/>
</dbReference>
<feature type="domain" description="S1 motif" evidence="2">
    <location>
        <begin position="656"/>
        <end position="725"/>
    </location>
</feature>
<dbReference type="InterPro" id="IPR023319">
    <property type="entry name" value="Tex-like_HTH_dom_sf"/>
</dbReference>
<dbReference type="Pfam" id="PF16921">
    <property type="entry name" value="Tex_YqgF"/>
    <property type="match status" value="1"/>
</dbReference>
<dbReference type="Pfam" id="PF22706">
    <property type="entry name" value="Tex_central_region"/>
    <property type="match status" value="1"/>
</dbReference>
<keyword evidence="4" id="KW-1185">Reference proteome</keyword>
<dbReference type="GO" id="GO:0005737">
    <property type="term" value="C:cytoplasm"/>
    <property type="evidence" value="ECO:0007669"/>
    <property type="project" value="UniProtKB-ARBA"/>
</dbReference>
<dbReference type="STRING" id="336566.ABB30_12480"/>
<evidence type="ECO:0000313" key="3">
    <source>
        <dbReference type="EMBL" id="KRG75257.1"/>
    </source>
</evidence>
<dbReference type="GO" id="GO:0003735">
    <property type="term" value="F:structural constituent of ribosome"/>
    <property type="evidence" value="ECO:0007669"/>
    <property type="project" value="TreeGrafter"/>
</dbReference>
<dbReference type="InterPro" id="IPR010994">
    <property type="entry name" value="RuvA_2-like"/>
</dbReference>
<dbReference type="InterPro" id="IPR044146">
    <property type="entry name" value="S1_Tex"/>
</dbReference>
<dbReference type="PROSITE" id="PS50126">
    <property type="entry name" value="S1"/>
    <property type="match status" value="1"/>
</dbReference>
<comment type="caution">
    <text evidence="3">The sequence shown here is derived from an EMBL/GenBank/DDBJ whole genome shotgun (WGS) entry which is preliminary data.</text>
</comment>
<organism evidence="3 4">
    <name type="scientific">Stenotrophomonas ginsengisoli</name>
    <dbReference type="NCBI Taxonomy" id="336566"/>
    <lineage>
        <taxon>Bacteria</taxon>
        <taxon>Pseudomonadati</taxon>
        <taxon>Pseudomonadota</taxon>
        <taxon>Gammaproteobacteria</taxon>
        <taxon>Lysobacterales</taxon>
        <taxon>Lysobacteraceae</taxon>
        <taxon>Stenotrophomonas</taxon>
    </lineage>
</organism>
<dbReference type="AlphaFoldDB" id="A0A0R0CZU7"/>
<evidence type="ECO:0000313" key="4">
    <source>
        <dbReference type="Proteomes" id="UP000050956"/>
    </source>
</evidence>
<dbReference type="SUPFAM" id="SSF53098">
    <property type="entry name" value="Ribonuclease H-like"/>
    <property type="match status" value="1"/>
</dbReference>
<dbReference type="Pfam" id="PF00575">
    <property type="entry name" value="S1"/>
    <property type="match status" value="1"/>
</dbReference>
<dbReference type="PANTHER" id="PTHR10724">
    <property type="entry name" value="30S RIBOSOMAL PROTEIN S1"/>
    <property type="match status" value="1"/>
</dbReference>
<dbReference type="InterPro" id="IPR012340">
    <property type="entry name" value="NA-bd_OB-fold"/>
</dbReference>
<accession>A0A0R0CZU7</accession>
<dbReference type="SMART" id="SM00316">
    <property type="entry name" value="S1"/>
    <property type="match status" value="1"/>
</dbReference>
<sequence>MHIPATDHTITAQLASEVNATATQVMAATRLLDDGATVPFIARYRKEATGGLDDGQLRTLQQRLIYLRELEQRRAAILASIQEQDKLEEGLRQRIAAAGSKALLEDLYLPYKPRRRTRAQMAREAGLEPLAQALLAQPQQSPEQLAGQYVDAQRGVADIAAALEGARHILIEGWSEQAGLLGALRSWFAQQAVLQSRLLRGKEHEAQKYRDYFAHDETLAGIASHRLLALLRGEREGLLRLELVPGRDAEQGTSQAIALLARHAGVAARGRPADAWLWAGCERAWKDRLHGNLSTQLLAAAREQAQAQAIAVFSANLGDLLLAAPAGRKVVLGVDPGIRTGCKLAVVDDTGKLLDTATIYPHEPRRQWAQSLAVLEQLCQRHQVALVAIGNGTASRETDTLVSELLTALPAATRPRKVVVSEAGASVYSASELAANELPQLDVSLRGAVSIARRLQDPLAELVKIEPKAIGVGQYQHDVDQNQLAQSLDARLEDCVNAVGVDVNTASAALLEHVAGVNSTVAANIVAHRDTHGAFRRRRDLLKVARLGPRCYEQCAGFLRIHGGDEPLDASAVHPEAYPLVARILDDCGKSIQQLIGDRQTLRGIDPARFVDASFGLPTVRDILQELEKPGRDPRPEFVTVRFDQSVQTLADLKVGMWLEGVVSNVAAFGAFVDIGVHQDGLVHISQLAEGYIKDPRQAVKAGQVVKVRVVEVDVARKRIALSCRAQSAADAAGQPRADNRPPRARADDRRAGDQQRARPQAPAAAPGALALALAQARGNKPG</sequence>
<feature type="compositionally biased region" description="Low complexity" evidence="1">
    <location>
        <begin position="758"/>
        <end position="769"/>
    </location>
</feature>
<dbReference type="GO" id="GO:0006412">
    <property type="term" value="P:translation"/>
    <property type="evidence" value="ECO:0007669"/>
    <property type="project" value="TreeGrafter"/>
</dbReference>
<dbReference type="InterPro" id="IPR023323">
    <property type="entry name" value="Tex-like_dom_sf"/>
</dbReference>
<dbReference type="InterPro" id="IPR032639">
    <property type="entry name" value="Tex_YqgF"/>
</dbReference>
<dbReference type="SUPFAM" id="SSF47781">
    <property type="entry name" value="RuvA domain 2-like"/>
    <property type="match status" value="2"/>
</dbReference>
<dbReference type="GO" id="GO:0003729">
    <property type="term" value="F:mRNA binding"/>
    <property type="evidence" value="ECO:0007669"/>
    <property type="project" value="UniProtKB-ARBA"/>
</dbReference>
<dbReference type="Gene3D" id="1.10.10.650">
    <property type="entry name" value="RuvA domain 2-like"/>
    <property type="match status" value="1"/>
</dbReference>
<dbReference type="Pfam" id="PF09371">
    <property type="entry name" value="Tex_N"/>
    <property type="match status" value="1"/>
</dbReference>
<dbReference type="InterPro" id="IPR055179">
    <property type="entry name" value="Tex-like_central_region"/>
</dbReference>
<dbReference type="FunFam" id="3.30.420.140:FF:000001">
    <property type="entry name" value="RNA-binding transcriptional accessory protein"/>
    <property type="match status" value="1"/>
</dbReference>
<dbReference type="SMART" id="SM00732">
    <property type="entry name" value="YqgFc"/>
    <property type="match status" value="1"/>
</dbReference>
<dbReference type="Gene3D" id="1.10.3500.10">
    <property type="entry name" value="Tex N-terminal region-like"/>
    <property type="match status" value="1"/>
</dbReference>
<dbReference type="SUPFAM" id="SSF50249">
    <property type="entry name" value="Nucleic acid-binding proteins"/>
    <property type="match status" value="1"/>
</dbReference>
<dbReference type="InterPro" id="IPR012337">
    <property type="entry name" value="RNaseH-like_sf"/>
</dbReference>
<dbReference type="FunFam" id="1.10.150.310:FF:000001">
    <property type="entry name" value="RNA-binding transcriptional accessory protein"/>
    <property type="match status" value="1"/>
</dbReference>
<dbReference type="OrthoDB" id="9804714at2"/>
<reference evidence="3 4" key="1">
    <citation type="submission" date="2015-05" db="EMBL/GenBank/DDBJ databases">
        <title>Genome sequencing and analysis of members of genus Stenotrophomonas.</title>
        <authorList>
            <person name="Patil P.P."/>
            <person name="Midha S."/>
            <person name="Patil P.B."/>
        </authorList>
    </citation>
    <scope>NUCLEOTIDE SEQUENCE [LARGE SCALE GENOMIC DNA]</scope>
    <source>
        <strain evidence="3 4">DSM 24757</strain>
    </source>
</reference>
<dbReference type="GO" id="GO:0006139">
    <property type="term" value="P:nucleobase-containing compound metabolic process"/>
    <property type="evidence" value="ECO:0007669"/>
    <property type="project" value="InterPro"/>
</dbReference>
<dbReference type="Proteomes" id="UP000050956">
    <property type="component" value="Unassembled WGS sequence"/>
</dbReference>
<dbReference type="PANTHER" id="PTHR10724:SF10">
    <property type="entry name" value="S1 RNA-BINDING DOMAIN-CONTAINING PROTEIN 1"/>
    <property type="match status" value="1"/>
</dbReference>
<evidence type="ECO:0000259" key="2">
    <source>
        <dbReference type="PROSITE" id="PS50126"/>
    </source>
</evidence>
<dbReference type="FunFam" id="2.40.50.140:FF:000051">
    <property type="entry name" value="RNA-binding transcriptional accessory protein"/>
    <property type="match status" value="1"/>
</dbReference>
<dbReference type="InterPro" id="IPR003029">
    <property type="entry name" value="S1_domain"/>
</dbReference>
<dbReference type="SUPFAM" id="SSF158832">
    <property type="entry name" value="Tex N-terminal region-like"/>
    <property type="match status" value="1"/>
</dbReference>
<gene>
    <name evidence="3" type="ORF">ABB30_12480</name>
</gene>
<dbReference type="Gene3D" id="2.40.50.140">
    <property type="entry name" value="Nucleic acid-binding proteins"/>
    <property type="match status" value="1"/>
</dbReference>
<dbReference type="InterPro" id="IPR050437">
    <property type="entry name" value="Ribos_protein_bS1-like"/>
</dbReference>
<feature type="region of interest" description="Disordered" evidence="1">
    <location>
        <begin position="728"/>
        <end position="769"/>
    </location>
</feature>
<dbReference type="FunFam" id="1.10.10.650:FF:000001">
    <property type="entry name" value="S1 RNA-binding domain 1"/>
    <property type="match status" value="1"/>
</dbReference>
<dbReference type="Pfam" id="PF17674">
    <property type="entry name" value="HHH_9"/>
    <property type="match status" value="1"/>
</dbReference>
<evidence type="ECO:0000256" key="1">
    <source>
        <dbReference type="SAM" id="MobiDB-lite"/>
    </source>
</evidence>
<dbReference type="Gene3D" id="3.30.420.140">
    <property type="entry name" value="YqgF/RNase H-like domain"/>
    <property type="match status" value="1"/>
</dbReference>
<dbReference type="RefSeq" id="WP_057638638.1">
    <property type="nucleotide sequence ID" value="NZ_LDJM01000032.1"/>
</dbReference>
<dbReference type="EMBL" id="LDJM01000032">
    <property type="protein sequence ID" value="KRG75257.1"/>
    <property type="molecule type" value="Genomic_DNA"/>
</dbReference>
<dbReference type="Pfam" id="PF12836">
    <property type="entry name" value="HHH_3"/>
    <property type="match status" value="1"/>
</dbReference>